<dbReference type="Pfam" id="PF13868">
    <property type="entry name" value="TPH"/>
    <property type="match status" value="2"/>
</dbReference>
<evidence type="ECO:0000256" key="1">
    <source>
        <dbReference type="ARBA" id="ARBA00004123"/>
    </source>
</evidence>
<keyword evidence="7 14" id="KW-0175">Coiled coil</keyword>
<dbReference type="InterPro" id="IPR026504">
    <property type="entry name" value="MNS1"/>
</dbReference>
<dbReference type="InterPro" id="IPR043597">
    <property type="entry name" value="TPH_dom"/>
</dbReference>
<dbReference type="EMBL" id="NHOQ01002094">
    <property type="protein sequence ID" value="PWA19666.1"/>
    <property type="molecule type" value="Genomic_DNA"/>
</dbReference>
<proteinExistence type="inferred from homology"/>
<keyword evidence="11" id="KW-0469">Meiosis</keyword>
<evidence type="ECO:0000256" key="3">
    <source>
        <dbReference type="ARBA" id="ARBA00009158"/>
    </source>
</evidence>
<keyword evidence="6" id="KW-0282">Flagellum</keyword>
<evidence type="ECO:0000256" key="7">
    <source>
        <dbReference type="ARBA" id="ARBA00023054"/>
    </source>
</evidence>
<dbReference type="GO" id="GO:0005634">
    <property type="term" value="C:nucleus"/>
    <property type="evidence" value="ECO:0007669"/>
    <property type="project" value="UniProtKB-SubCell"/>
</dbReference>
<evidence type="ECO:0000256" key="5">
    <source>
        <dbReference type="ARBA" id="ARBA00022490"/>
    </source>
</evidence>
<reference evidence="17 18" key="1">
    <citation type="journal article" date="2018" name="G3 (Bethesda)">
        <title>A High-Quality Reference Genome for the Invasive Mosquitofish Gambusia affinis Using a Chicago Library.</title>
        <authorList>
            <person name="Hoffberg S.L."/>
            <person name="Troendle N.J."/>
            <person name="Glenn T.C."/>
            <person name="Mahmud O."/>
            <person name="Louha S."/>
            <person name="Chalopin D."/>
            <person name="Bennetzen J.L."/>
            <person name="Mauricio R."/>
        </authorList>
    </citation>
    <scope>NUCLEOTIDE SEQUENCE [LARGE SCALE GENOMIC DNA]</scope>
    <source>
        <strain evidence="17">NE01/NJP1002.9</strain>
        <tissue evidence="17">Muscle</tissue>
    </source>
</reference>
<dbReference type="GO" id="GO:0031514">
    <property type="term" value="C:motile cilium"/>
    <property type="evidence" value="ECO:0007669"/>
    <property type="project" value="TreeGrafter"/>
</dbReference>
<feature type="domain" description="Trichohyalin-plectin-homology" evidence="16">
    <location>
        <begin position="320"/>
        <end position="484"/>
    </location>
</feature>
<keyword evidence="12" id="KW-0966">Cell projection</keyword>
<dbReference type="PANTHER" id="PTHR19265:SF0">
    <property type="entry name" value="MEIOSIS-SPECIFIC NUCLEAR STRUCTURAL PROTEIN 1"/>
    <property type="match status" value="1"/>
</dbReference>
<feature type="compositionally biased region" description="Polar residues" evidence="15">
    <location>
        <begin position="529"/>
        <end position="542"/>
    </location>
</feature>
<dbReference type="GO" id="GO:0051321">
    <property type="term" value="P:meiotic cell cycle"/>
    <property type="evidence" value="ECO:0007669"/>
    <property type="project" value="UniProtKB-KW"/>
</dbReference>
<name>A0A315V8G1_GAMAF</name>
<keyword evidence="9" id="KW-0206">Cytoskeleton</keyword>
<evidence type="ECO:0000256" key="13">
    <source>
        <dbReference type="ARBA" id="ARBA00046114"/>
    </source>
</evidence>
<keyword evidence="8" id="KW-0969">Cilium</keyword>
<feature type="coiled-coil region" evidence="14">
    <location>
        <begin position="133"/>
        <end position="286"/>
    </location>
</feature>
<keyword evidence="18" id="KW-1185">Reference proteome</keyword>
<comment type="caution">
    <text evidence="17">The sequence shown here is derived from an EMBL/GenBank/DDBJ whole genome shotgun (WGS) entry which is preliminary data.</text>
</comment>
<evidence type="ECO:0000256" key="10">
    <source>
        <dbReference type="ARBA" id="ARBA00023242"/>
    </source>
</evidence>
<sequence length="542" mass="66046">SHGMMRHARFLQVEGNRREELKRLYREKGLRAALDVEETVDRRRHLRQMRQQLKERQFEEALIKAEEERINREKQQEQEERISKELARIAHEKQKDEKMRQQVRANSLEIRELESKLLAAYVSKERVAQLAEREAMRRQNALVQAELAEAMRKERDEAAAELLKLEEKHHQDMAQHKKELDAQIMEKEIKKQEAYELFLKEKLMVDEIIKKIYEEEQMERQLKLEKVQATKQQIDEFKREQAKWKLLEQEKIEAENRRIMAFMKQQQDAEESRKTRMKEREEAKQQIQKMVTKKLFYLLILSMSNNLWKSLYLLFPSDLQLCEKMEKDKKQREDFESIRQELYLEEQEEAQRKKDIEAMEKRIRQKLMMQQSFQEHKAFKEMQKQRQKAEDQAFRETMMAKFAEDDRIEQMNDRKRRMKQLEHRHEVERLIEDKRRRREAEEEQEARARAAEKQEEAAIKRIIEEERLKLLKQHALKLIGNFPKDFLRKDDLEHFDEDFRKNFETRPPDEAFMVEFPPPMIQKGRKLETNTVPKINLSSSQD</sequence>
<evidence type="ECO:0000256" key="11">
    <source>
        <dbReference type="ARBA" id="ARBA00023254"/>
    </source>
</evidence>
<comment type="function">
    <text evidence="13">Microtubule inner protein (MIP) part of the dynein-decorated doublet microtubules (DMTs) in cilia axoneme, which is required for motile cilia beating. May play a role in the control of meiotic division and germ cell differentiation through regulation of pairing and recombination during meiosis. Required for sperm flagella assembly. May play a role in the assembly and function of the outer dynein arm-docking complex (ODA-DC). ODA-DC mediates outer dynein arms (ODA) binding onto the axonemal doublet microtubules.</text>
</comment>
<keyword evidence="10" id="KW-0539">Nucleus</keyword>
<feature type="region of interest" description="Disordered" evidence="15">
    <location>
        <begin position="510"/>
        <end position="542"/>
    </location>
</feature>
<evidence type="ECO:0000313" key="18">
    <source>
        <dbReference type="Proteomes" id="UP000250572"/>
    </source>
</evidence>
<evidence type="ECO:0000256" key="15">
    <source>
        <dbReference type="SAM" id="MobiDB-lite"/>
    </source>
</evidence>
<evidence type="ECO:0000256" key="12">
    <source>
        <dbReference type="ARBA" id="ARBA00023273"/>
    </source>
</evidence>
<comment type="subcellular location">
    <subcellularLocation>
        <location evidence="2">Cytoplasm</location>
        <location evidence="2">Cytoskeleton</location>
        <location evidence="2">Flagellum axoneme</location>
    </subcellularLocation>
    <subcellularLocation>
        <location evidence="1">Nucleus</location>
    </subcellularLocation>
</comment>
<evidence type="ECO:0000313" key="17">
    <source>
        <dbReference type="EMBL" id="PWA19666.1"/>
    </source>
</evidence>
<dbReference type="PANTHER" id="PTHR19265">
    <property type="entry name" value="MEIOSIS-SPECIFIC NUCLEAR STRUCTURAL PROTEIN 1"/>
    <property type="match status" value="1"/>
</dbReference>
<feature type="non-terminal residue" evidence="17">
    <location>
        <position position="1"/>
    </location>
</feature>
<evidence type="ECO:0000259" key="16">
    <source>
        <dbReference type="Pfam" id="PF13868"/>
    </source>
</evidence>
<evidence type="ECO:0000256" key="6">
    <source>
        <dbReference type="ARBA" id="ARBA00022846"/>
    </source>
</evidence>
<dbReference type="GO" id="GO:0044782">
    <property type="term" value="P:cilium organization"/>
    <property type="evidence" value="ECO:0007669"/>
    <property type="project" value="TreeGrafter"/>
</dbReference>
<keyword evidence="5" id="KW-0963">Cytoplasm</keyword>
<evidence type="ECO:0000256" key="9">
    <source>
        <dbReference type="ARBA" id="ARBA00023212"/>
    </source>
</evidence>
<accession>A0A315V8G1</accession>
<dbReference type="Proteomes" id="UP000250572">
    <property type="component" value="Unassembled WGS sequence"/>
</dbReference>
<gene>
    <name evidence="17" type="ORF">CCH79_00007042</name>
</gene>
<organism evidence="17 18">
    <name type="scientific">Gambusia affinis</name>
    <name type="common">Western mosquitofish</name>
    <name type="synonym">Heterandria affinis</name>
    <dbReference type="NCBI Taxonomy" id="33528"/>
    <lineage>
        <taxon>Eukaryota</taxon>
        <taxon>Metazoa</taxon>
        <taxon>Chordata</taxon>
        <taxon>Craniata</taxon>
        <taxon>Vertebrata</taxon>
        <taxon>Euteleostomi</taxon>
        <taxon>Actinopterygii</taxon>
        <taxon>Neopterygii</taxon>
        <taxon>Teleostei</taxon>
        <taxon>Neoteleostei</taxon>
        <taxon>Acanthomorphata</taxon>
        <taxon>Ovalentaria</taxon>
        <taxon>Atherinomorphae</taxon>
        <taxon>Cyprinodontiformes</taxon>
        <taxon>Poeciliidae</taxon>
        <taxon>Poeciliinae</taxon>
        <taxon>Gambusia</taxon>
    </lineage>
</organism>
<feature type="coiled-coil region" evidence="14">
    <location>
        <begin position="424"/>
        <end position="461"/>
    </location>
</feature>
<evidence type="ECO:0000256" key="4">
    <source>
        <dbReference type="ARBA" id="ARBA00014813"/>
    </source>
</evidence>
<dbReference type="STRING" id="33528.ENSGAFP00000002160"/>
<protein>
    <recommendedName>
        <fullName evidence="4">Meiosis-specific nuclear structural protein 1</fullName>
    </recommendedName>
</protein>
<dbReference type="AlphaFoldDB" id="A0A315V8G1"/>
<comment type="similarity">
    <text evidence="3">Belongs to the MNS1 family.</text>
</comment>
<evidence type="ECO:0000256" key="2">
    <source>
        <dbReference type="ARBA" id="ARBA00004611"/>
    </source>
</evidence>
<feature type="domain" description="Trichohyalin-plectin-homology" evidence="16">
    <location>
        <begin position="104"/>
        <end position="295"/>
    </location>
</feature>
<feature type="coiled-coil region" evidence="14">
    <location>
        <begin position="36"/>
        <end position="92"/>
    </location>
</feature>
<evidence type="ECO:0000256" key="8">
    <source>
        <dbReference type="ARBA" id="ARBA00023069"/>
    </source>
</evidence>
<evidence type="ECO:0000256" key="14">
    <source>
        <dbReference type="SAM" id="Coils"/>
    </source>
</evidence>